<comment type="caution">
    <text evidence="1">The sequence shown here is derived from an EMBL/GenBank/DDBJ whole genome shotgun (WGS) entry which is preliminary data.</text>
</comment>
<accession>A0A9P6MNQ3</accession>
<evidence type="ECO:0000313" key="1">
    <source>
        <dbReference type="EMBL" id="KAG0008225.1"/>
    </source>
</evidence>
<evidence type="ECO:0000313" key="2">
    <source>
        <dbReference type="Proteomes" id="UP000703661"/>
    </source>
</evidence>
<gene>
    <name evidence="1" type="ORF">BGZ80_003680</name>
</gene>
<dbReference type="AlphaFoldDB" id="A0A9P6MNQ3"/>
<reference evidence="1" key="1">
    <citation type="journal article" date="2020" name="Fungal Divers.">
        <title>Resolving the Mortierellaceae phylogeny through synthesis of multi-gene phylogenetics and phylogenomics.</title>
        <authorList>
            <person name="Vandepol N."/>
            <person name="Liber J."/>
            <person name="Desiro A."/>
            <person name="Na H."/>
            <person name="Kennedy M."/>
            <person name="Barry K."/>
            <person name="Grigoriev I.V."/>
            <person name="Miller A.N."/>
            <person name="O'Donnell K."/>
            <person name="Stajich J.E."/>
            <person name="Bonito G."/>
        </authorList>
    </citation>
    <scope>NUCLEOTIDE SEQUENCE</scope>
    <source>
        <strain evidence="1">NRRL 2769</strain>
    </source>
</reference>
<dbReference type="EMBL" id="JAAAID010001994">
    <property type="protein sequence ID" value="KAG0008225.1"/>
    <property type="molecule type" value="Genomic_DNA"/>
</dbReference>
<dbReference type="Proteomes" id="UP000703661">
    <property type="component" value="Unassembled WGS sequence"/>
</dbReference>
<name>A0A9P6MNQ3_9FUNG</name>
<keyword evidence="2" id="KW-1185">Reference proteome</keyword>
<protein>
    <submittedName>
        <fullName evidence="1">Uncharacterized protein</fullName>
    </submittedName>
</protein>
<feature type="non-terminal residue" evidence="1">
    <location>
        <position position="1"/>
    </location>
</feature>
<proteinExistence type="predicted"/>
<sequence length="282" mass="29742">MNRAPNSIASTAFRGGVLYVQVSTPENILGNIYAVNDPNASRGGRGGTNGISNTLYYTLQTVHGLHNFTVPGNQNLVSMVSGTTIGNSIPNGIRHDIFLAFTPSGASTAPVLVRLQPSSTGPVSVSNTDWILYQDEGGIQSPVLAPVISSMAQIASGQKDLSSTPYSTSVEAEGSAIYEIYWNSLSTGDFQLQKVDMSTLGTPSDPTSSPAITVLWVQTFSLLDSISSPKLLRLSDGGYFDGVVIGKCAGSSQTCLVFFNDSNNPSMAVTNLQFYSDNCFAA</sequence>
<organism evidence="1 2">
    <name type="scientific">Entomortierella chlamydospora</name>
    <dbReference type="NCBI Taxonomy" id="101097"/>
    <lineage>
        <taxon>Eukaryota</taxon>
        <taxon>Fungi</taxon>
        <taxon>Fungi incertae sedis</taxon>
        <taxon>Mucoromycota</taxon>
        <taxon>Mortierellomycotina</taxon>
        <taxon>Mortierellomycetes</taxon>
        <taxon>Mortierellales</taxon>
        <taxon>Mortierellaceae</taxon>
        <taxon>Entomortierella</taxon>
    </lineage>
</organism>